<protein>
    <submittedName>
        <fullName evidence="3">Protein-disulfide isomerase</fullName>
    </submittedName>
</protein>
<dbReference type="InterPro" id="IPR012336">
    <property type="entry name" value="Thioredoxin-like_fold"/>
</dbReference>
<keyword evidence="1" id="KW-0472">Membrane</keyword>
<dbReference type="Gene3D" id="3.40.30.10">
    <property type="entry name" value="Glutaredoxin"/>
    <property type="match status" value="1"/>
</dbReference>
<dbReference type="OrthoDB" id="117402at2"/>
<sequence length="250" mass="26510">MASKTSDRRAKIEAATPKSRGGANRIVVATVVAVLAIAAIVAGVIIADQNKKSDLSKGGSSLPVGASAMGVGLVANPSAPANVPTLDIWADFQCPACKQFEDAFGNQVNEMAQNNQLRLRVHMLSFLDKNLNNDSSNRSANAAFCAADQDAFLPYFRGLYAIQPAQEGKGYTDAQLRQVAEASGINGAGVDRWQKCYDARDHNQYVESVQTQSAKDGVNSTPTIKLNGKPLQLQGLTPQTFAAQVKAATQ</sequence>
<dbReference type="Pfam" id="PF13462">
    <property type="entry name" value="Thioredoxin_4"/>
    <property type="match status" value="1"/>
</dbReference>
<gene>
    <name evidence="3" type="ORF">SAMN05216199_3343</name>
</gene>
<dbReference type="AlphaFoldDB" id="A0A1H9X1V9"/>
<evidence type="ECO:0000256" key="1">
    <source>
        <dbReference type="SAM" id="Phobius"/>
    </source>
</evidence>
<dbReference type="RefSeq" id="WP_091760639.1">
    <property type="nucleotide sequence ID" value="NZ_FOHB01000006.1"/>
</dbReference>
<keyword evidence="1" id="KW-1133">Transmembrane helix</keyword>
<keyword evidence="4" id="KW-1185">Reference proteome</keyword>
<proteinExistence type="predicted"/>
<dbReference type="Proteomes" id="UP000199019">
    <property type="component" value="Unassembled WGS sequence"/>
</dbReference>
<dbReference type="STRING" id="587636.SAMN05216199_3343"/>
<evidence type="ECO:0000259" key="2">
    <source>
        <dbReference type="Pfam" id="PF13462"/>
    </source>
</evidence>
<accession>A0A1H9X1V9</accession>
<dbReference type="CDD" id="cd02972">
    <property type="entry name" value="DsbA_family"/>
    <property type="match status" value="1"/>
</dbReference>
<organism evidence="3 4">
    <name type="scientific">Pedococcus cremeus</name>
    <dbReference type="NCBI Taxonomy" id="587636"/>
    <lineage>
        <taxon>Bacteria</taxon>
        <taxon>Bacillati</taxon>
        <taxon>Actinomycetota</taxon>
        <taxon>Actinomycetes</taxon>
        <taxon>Micrococcales</taxon>
        <taxon>Intrasporangiaceae</taxon>
        <taxon>Pedococcus</taxon>
    </lineage>
</organism>
<dbReference type="GO" id="GO:0016853">
    <property type="term" value="F:isomerase activity"/>
    <property type="evidence" value="ECO:0007669"/>
    <property type="project" value="UniProtKB-KW"/>
</dbReference>
<evidence type="ECO:0000313" key="4">
    <source>
        <dbReference type="Proteomes" id="UP000199019"/>
    </source>
</evidence>
<keyword evidence="3" id="KW-0413">Isomerase</keyword>
<feature type="domain" description="Thioredoxin-like fold" evidence="2">
    <location>
        <begin position="84"/>
        <end position="232"/>
    </location>
</feature>
<name>A0A1H9X1V9_9MICO</name>
<dbReference type="InterPro" id="IPR036249">
    <property type="entry name" value="Thioredoxin-like_sf"/>
</dbReference>
<dbReference type="EMBL" id="FOHB01000006">
    <property type="protein sequence ID" value="SES40095.1"/>
    <property type="molecule type" value="Genomic_DNA"/>
</dbReference>
<dbReference type="SUPFAM" id="SSF52833">
    <property type="entry name" value="Thioredoxin-like"/>
    <property type="match status" value="1"/>
</dbReference>
<reference evidence="4" key="1">
    <citation type="submission" date="2016-10" db="EMBL/GenBank/DDBJ databases">
        <authorList>
            <person name="Varghese N."/>
            <person name="Submissions S."/>
        </authorList>
    </citation>
    <scope>NUCLEOTIDE SEQUENCE [LARGE SCALE GENOMIC DNA]</scope>
    <source>
        <strain evidence="4">CGMCC 1.6963</strain>
    </source>
</reference>
<keyword evidence="1" id="KW-0812">Transmembrane</keyword>
<evidence type="ECO:0000313" key="3">
    <source>
        <dbReference type="EMBL" id="SES40095.1"/>
    </source>
</evidence>
<feature type="transmembrane region" description="Helical" evidence="1">
    <location>
        <begin position="26"/>
        <end position="47"/>
    </location>
</feature>